<dbReference type="Gene3D" id="3.20.10.10">
    <property type="entry name" value="D-amino Acid Aminotransferase, subunit A, domain 2"/>
    <property type="match status" value="1"/>
</dbReference>
<dbReference type="PANTHER" id="PTHR42743">
    <property type="entry name" value="AMINO-ACID AMINOTRANSFERASE"/>
    <property type="match status" value="1"/>
</dbReference>
<dbReference type="Gene3D" id="3.30.470.10">
    <property type="match status" value="1"/>
</dbReference>
<accession>A0A4Y5QS22</accession>
<keyword evidence="3" id="KW-0808">Transferase</keyword>
<dbReference type="InterPro" id="IPR043132">
    <property type="entry name" value="BCAT-like_C"/>
</dbReference>
<dbReference type="EMBL" id="MH534948">
    <property type="protein sequence ID" value="QCX41907.1"/>
    <property type="molecule type" value="Genomic_DNA"/>
</dbReference>
<sequence length="301" mass="32770">MPWEEATIHISSVGHASVSAAFEGVHSYWSETRGALYGFRFRDHMQRLLDSLRLGRLEPEFDADALVAAAAELLASWDSRGKDLYVRPWGFARGTHKEQMVPRGTPAEIAIETWEFESKLGRGRTCTLAVSSWPRFNPGASPASMKVFSNYHNGRLGNIDAQARGADWPVFLNGAGNVTESSGSCIALVKGGRLITPDLASGVLDSITRNTLFRLAEDELGLSVETRPVERTELYLADEIFLMGTAAEVLPAVEVDGFPIGDGKTAGAITQALESCYHDTVRAVTDKYDAWLTPVPAAPTR</sequence>
<name>A0A4Y5QS22_9ACTN</name>
<dbReference type="GO" id="GO:0046394">
    <property type="term" value="P:carboxylic acid biosynthetic process"/>
    <property type="evidence" value="ECO:0007669"/>
    <property type="project" value="UniProtKB-ARBA"/>
</dbReference>
<dbReference type="Pfam" id="PF01063">
    <property type="entry name" value="Aminotran_4"/>
    <property type="match status" value="1"/>
</dbReference>
<organism evidence="2">
    <name type="scientific">Streptomyces miharaensis</name>
    <dbReference type="NCBI Taxonomy" id="285483"/>
    <lineage>
        <taxon>Bacteria</taxon>
        <taxon>Bacillati</taxon>
        <taxon>Actinomycetota</taxon>
        <taxon>Actinomycetes</taxon>
        <taxon>Kitasatosporales</taxon>
        <taxon>Streptomycetaceae</taxon>
        <taxon>Streptomyces</taxon>
    </lineage>
</organism>
<comment type="similarity">
    <text evidence="1">Belongs to the class-IV pyridoxal-phosphate-dependent aminotransferase family.</text>
</comment>
<evidence type="ECO:0000313" key="2">
    <source>
        <dbReference type="EMBL" id="QCX41907.1"/>
    </source>
</evidence>
<dbReference type="PANTHER" id="PTHR42743:SF11">
    <property type="entry name" value="AMINODEOXYCHORISMATE LYASE"/>
    <property type="match status" value="1"/>
</dbReference>
<reference evidence="3" key="2">
    <citation type="journal article" date="2020" name="J. Am. Chem. Soc.">
        <title>Characterization of Miharamycin Biosynthesis Reveals a Hybrid NRPS-PKS to Synthesize High-Carbon Sugar from a Complex Nucleoside.</title>
        <authorList>
            <person name="Wang F."/>
            <person name="Zhang W.H."/>
            <person name="Zhao J."/>
            <person name="Kang W.J."/>
            <person name="Wang S."/>
            <person name="Yu B."/>
            <person name="Pan H.X."/>
            <person name="Tang G.L."/>
        </authorList>
    </citation>
    <scope>NUCLEOTIDE SEQUENCE</scope>
    <source>
        <strain evidence="3">MS-1242</strain>
    </source>
</reference>
<dbReference type="InterPro" id="IPR001544">
    <property type="entry name" value="Aminotrans_IV"/>
</dbReference>
<dbReference type="AlphaFoldDB" id="A0A4Y5QS22"/>
<dbReference type="InterPro" id="IPR036038">
    <property type="entry name" value="Aminotransferase-like"/>
</dbReference>
<dbReference type="InterPro" id="IPR050571">
    <property type="entry name" value="Class-IV_PLP-Dep_Aminotrnsfr"/>
</dbReference>
<protein>
    <submittedName>
        <fullName evidence="2">Mhr1</fullName>
    </submittedName>
    <submittedName>
        <fullName evidence="3">Ranched-chain amino acid aminotransferase</fullName>
    </submittedName>
</protein>
<evidence type="ECO:0000313" key="3">
    <source>
        <dbReference type="EMBL" id="QHD26324.1"/>
    </source>
</evidence>
<dbReference type="EMBL" id="MN850873">
    <property type="protein sequence ID" value="QHD26324.1"/>
    <property type="molecule type" value="Genomic_DNA"/>
</dbReference>
<dbReference type="GO" id="GO:0008483">
    <property type="term" value="F:transaminase activity"/>
    <property type="evidence" value="ECO:0007669"/>
    <property type="project" value="UniProtKB-KW"/>
</dbReference>
<dbReference type="SUPFAM" id="SSF56752">
    <property type="entry name" value="D-aminoacid aminotransferase-like PLP-dependent enzymes"/>
    <property type="match status" value="1"/>
</dbReference>
<dbReference type="InterPro" id="IPR043131">
    <property type="entry name" value="BCAT-like_N"/>
</dbReference>
<proteinExistence type="inferred from homology"/>
<reference evidence="2" key="1">
    <citation type="journal article" date="2019" name="J. Am. Chem. Soc.">
        <title>The Amipurimycin and Miharamycin Biosynthetic Gene Clusters: Unraveling the Origins of 2-Aminopurinyl Peptidyl Nucleoside Antibiotics.</title>
        <authorList>
            <person name="Romo A.J."/>
            <person name="Shiraishi T."/>
            <person name="Ikeuchi H."/>
            <person name="Lin G.M."/>
            <person name="Geng Y."/>
            <person name="Lee Y.H."/>
            <person name="Liem P.H."/>
            <person name="Ma T."/>
            <person name="Ogasawara Y."/>
            <person name="Shin-Ya K."/>
            <person name="Nishiyama M."/>
            <person name="Kuzuyama T."/>
            <person name="Liu H.W."/>
        </authorList>
    </citation>
    <scope>NUCLEOTIDE SEQUENCE</scope>
    <source>
        <strain evidence="2">MS-1242 [SF-489]</strain>
    </source>
</reference>
<gene>
    <name evidence="2" type="primary">mhr1</name>
    <name evidence="3" type="synonym">mihJ</name>
</gene>
<keyword evidence="3" id="KW-0032">Aminotransferase</keyword>
<evidence type="ECO:0000256" key="1">
    <source>
        <dbReference type="ARBA" id="ARBA00009320"/>
    </source>
</evidence>
<dbReference type="CDD" id="cd00449">
    <property type="entry name" value="PLPDE_IV"/>
    <property type="match status" value="1"/>
</dbReference>